<dbReference type="Gene3D" id="3.40.50.1000">
    <property type="entry name" value="HAD superfamily/HAD-like"/>
    <property type="match status" value="1"/>
</dbReference>
<dbReference type="InterPro" id="IPR036412">
    <property type="entry name" value="HAD-like_sf"/>
</dbReference>
<dbReference type="SUPFAM" id="SSF56784">
    <property type="entry name" value="HAD-like"/>
    <property type="match status" value="1"/>
</dbReference>
<dbReference type="Proteomes" id="UP000176504">
    <property type="component" value="Unassembled WGS sequence"/>
</dbReference>
<reference evidence="1 2" key="1">
    <citation type="journal article" date="2016" name="Nat. Commun.">
        <title>Thousands of microbial genomes shed light on interconnected biogeochemical processes in an aquifer system.</title>
        <authorList>
            <person name="Anantharaman K."/>
            <person name="Brown C.T."/>
            <person name="Hug L.A."/>
            <person name="Sharon I."/>
            <person name="Castelle C.J."/>
            <person name="Probst A.J."/>
            <person name="Thomas B.C."/>
            <person name="Singh A."/>
            <person name="Wilkins M.J."/>
            <person name="Karaoz U."/>
            <person name="Brodie E.L."/>
            <person name="Williams K.H."/>
            <person name="Hubbard S.S."/>
            <person name="Banfield J.F."/>
        </authorList>
    </citation>
    <scope>NUCLEOTIDE SEQUENCE [LARGE SCALE GENOMIC DNA]</scope>
</reference>
<gene>
    <name evidence="1" type="ORF">A3A78_04900</name>
</gene>
<proteinExistence type="predicted"/>
<evidence type="ECO:0008006" key="3">
    <source>
        <dbReference type="Google" id="ProtNLM"/>
    </source>
</evidence>
<dbReference type="EMBL" id="MEVI01000003">
    <property type="protein sequence ID" value="OGC55283.1"/>
    <property type="molecule type" value="Genomic_DNA"/>
</dbReference>
<protein>
    <recommendedName>
        <fullName evidence="3">Haloacid dehalogenase</fullName>
    </recommendedName>
</protein>
<comment type="caution">
    <text evidence="1">The sequence shown here is derived from an EMBL/GenBank/DDBJ whole genome shotgun (WGS) entry which is preliminary data.</text>
</comment>
<accession>A0A1F4VF09</accession>
<evidence type="ECO:0000313" key="1">
    <source>
        <dbReference type="EMBL" id="OGC55283.1"/>
    </source>
</evidence>
<dbReference type="AlphaFoldDB" id="A0A1F4VF09"/>
<organism evidence="1 2">
    <name type="scientific">candidate division WWE3 bacterium RIFCSPLOWO2_01_FULL_41_18</name>
    <dbReference type="NCBI Taxonomy" id="1802625"/>
    <lineage>
        <taxon>Bacteria</taxon>
        <taxon>Katanobacteria</taxon>
    </lineage>
</organism>
<name>A0A1F4VF09_UNCKA</name>
<dbReference type="InterPro" id="IPR023214">
    <property type="entry name" value="HAD_sf"/>
</dbReference>
<evidence type="ECO:0000313" key="2">
    <source>
        <dbReference type="Proteomes" id="UP000176504"/>
    </source>
</evidence>
<sequence>MKTILVDAVDSFVIESEAGFQIFKEMHNLLETFPNPKIILTGADDEQFKEFGLDKMPYEVFTLKHNPEKTDPRYFEIMLRKFGLSKEDIIYFEHNPMAVKSAESIGIKSHYYDPEKKDLVALKKFLTLNP</sequence>